<name>A0A9X4MDI0_9BACT</name>
<reference evidence="4" key="2">
    <citation type="submission" date="2022-10" db="EMBL/GenBank/DDBJ databases">
        <authorList>
            <person name="Aronson H.S."/>
        </authorList>
    </citation>
    <scope>NUCLEOTIDE SEQUENCE</scope>
    <source>
        <strain evidence="4">RS19-109</strain>
    </source>
</reference>
<gene>
    <name evidence="4" type="ORF">OLX77_04145</name>
</gene>
<dbReference type="RefSeq" id="WP_307632325.1">
    <property type="nucleotide sequence ID" value="NZ_JAPHEH010000001.1"/>
</dbReference>
<dbReference type="InterPro" id="IPR002371">
    <property type="entry name" value="FlgK"/>
</dbReference>
<dbReference type="Pfam" id="PF00460">
    <property type="entry name" value="Flg_bb_rod"/>
    <property type="match status" value="1"/>
</dbReference>
<dbReference type="InterPro" id="IPR001444">
    <property type="entry name" value="Flag_bb_rod_N"/>
</dbReference>
<feature type="domain" description="Flagellar basal body rod protein N-terminal" evidence="2">
    <location>
        <begin position="7"/>
        <end position="35"/>
    </location>
</feature>
<evidence type="ECO:0000259" key="3">
    <source>
        <dbReference type="Pfam" id="PF06429"/>
    </source>
</evidence>
<dbReference type="GO" id="GO:0005198">
    <property type="term" value="F:structural molecule activity"/>
    <property type="evidence" value="ECO:0007669"/>
    <property type="project" value="InterPro"/>
</dbReference>
<organism evidence="4 5">
    <name type="scientific">Thiovibrio frasassiensis</name>
    <dbReference type="NCBI Taxonomy" id="2984131"/>
    <lineage>
        <taxon>Bacteria</taxon>
        <taxon>Pseudomonadati</taxon>
        <taxon>Thermodesulfobacteriota</taxon>
        <taxon>Desulfobulbia</taxon>
        <taxon>Desulfobulbales</taxon>
        <taxon>Thiovibrionaceae</taxon>
        <taxon>Thiovibrio</taxon>
    </lineage>
</organism>
<dbReference type="Proteomes" id="UP001154240">
    <property type="component" value="Unassembled WGS sequence"/>
</dbReference>
<evidence type="ECO:0000259" key="2">
    <source>
        <dbReference type="Pfam" id="PF00460"/>
    </source>
</evidence>
<keyword evidence="5" id="KW-1185">Reference proteome</keyword>
<dbReference type="GO" id="GO:0009424">
    <property type="term" value="C:bacterial-type flagellum hook"/>
    <property type="evidence" value="ECO:0007669"/>
    <property type="project" value="InterPro"/>
</dbReference>
<proteinExistence type="inferred from homology"/>
<keyword evidence="4" id="KW-0282">Flagellum</keyword>
<dbReference type="GO" id="GO:0044780">
    <property type="term" value="P:bacterial-type flagellum assembly"/>
    <property type="evidence" value="ECO:0007669"/>
    <property type="project" value="InterPro"/>
</dbReference>
<keyword evidence="4" id="KW-0966">Cell projection</keyword>
<feature type="domain" description="Flagellar basal-body/hook protein C-terminal" evidence="3">
    <location>
        <begin position="74"/>
        <end position="114"/>
    </location>
</feature>
<dbReference type="PANTHER" id="PTHR30033">
    <property type="entry name" value="FLAGELLAR HOOK-ASSOCIATED PROTEIN 1"/>
    <property type="match status" value="1"/>
</dbReference>
<comment type="caution">
    <text evidence="4">The sequence shown here is derived from an EMBL/GenBank/DDBJ whole genome shotgun (WGS) entry which is preliminary data.</text>
</comment>
<protein>
    <submittedName>
        <fullName evidence="4">Flagellar basal body protein</fullName>
    </submittedName>
</protein>
<accession>A0A9X4MDI0</accession>
<dbReference type="Pfam" id="PF06429">
    <property type="entry name" value="Flg_bbr_C"/>
    <property type="match status" value="1"/>
</dbReference>
<keyword evidence="4" id="KW-0969">Cilium</keyword>
<dbReference type="AlphaFoldDB" id="A0A9X4MDI0"/>
<comment type="similarity">
    <text evidence="1">Belongs to the flagella basal body rod proteins family.</text>
</comment>
<reference evidence="4" key="1">
    <citation type="journal article" date="2022" name="bioRxiv">
        <title>Thiovibrio frasassiensisgen. nov., sp. nov., an autotrophic, elemental sulfur disproportionating bacterium isolated from sulfidic karst sediment, and proposal of Thiovibrionaceae fam. nov.</title>
        <authorList>
            <person name="Aronson H."/>
            <person name="Thomas C."/>
            <person name="Bhattacharyya M."/>
            <person name="Eckstein S."/>
            <person name="Jensen S."/>
            <person name="Barco R."/>
            <person name="Macalady J."/>
            <person name="Amend J."/>
        </authorList>
    </citation>
    <scope>NUCLEOTIDE SEQUENCE</scope>
    <source>
        <strain evidence="4">RS19-109</strain>
    </source>
</reference>
<dbReference type="InterPro" id="IPR010930">
    <property type="entry name" value="Flg_bb/hook_C_dom"/>
</dbReference>
<evidence type="ECO:0000256" key="1">
    <source>
        <dbReference type="ARBA" id="ARBA00009677"/>
    </source>
</evidence>
<evidence type="ECO:0000313" key="5">
    <source>
        <dbReference type="Proteomes" id="UP001154240"/>
    </source>
</evidence>
<sequence>MISGIHSALSGLTAIQKKIESNANNVANINTDGYKKTRVTLQEKEPQGIEAVVQQIQTAGPMVYEQTSGGETLIEKSNVELSEELPSMMLSRRFFQANLKTVQVQDEMLGNLLDIKS</sequence>
<evidence type="ECO:0000313" key="4">
    <source>
        <dbReference type="EMBL" id="MDG4475351.1"/>
    </source>
</evidence>
<dbReference type="EMBL" id="JAPHEH010000001">
    <property type="protein sequence ID" value="MDG4475351.1"/>
    <property type="molecule type" value="Genomic_DNA"/>
</dbReference>